<dbReference type="InterPro" id="IPR013107">
    <property type="entry name" value="Acyl-CoA_DH_C"/>
</dbReference>
<feature type="domain" description="Acyl-CoA dehydrogenase C-terminal" evidence="2">
    <location>
        <begin position="243"/>
        <end position="365"/>
    </location>
</feature>
<keyword evidence="3" id="KW-0503">Monooxygenase</keyword>
<evidence type="ECO:0000259" key="2">
    <source>
        <dbReference type="Pfam" id="PF08028"/>
    </source>
</evidence>
<dbReference type="SUPFAM" id="SSF47203">
    <property type="entry name" value="Acyl-CoA dehydrogenase C-terminal domain-like"/>
    <property type="match status" value="1"/>
</dbReference>
<dbReference type="PANTHER" id="PTHR48083">
    <property type="entry name" value="MEDIUM-CHAIN SPECIFIC ACYL-COA DEHYDROGENASE, MITOCHONDRIAL-RELATED"/>
    <property type="match status" value="1"/>
</dbReference>
<dbReference type="Proteomes" id="UP000326671">
    <property type="component" value="Unassembled WGS sequence"/>
</dbReference>
<dbReference type="EMBL" id="VYKL01000004">
    <property type="protein sequence ID" value="KAA9031683.1"/>
    <property type="molecule type" value="Genomic_DNA"/>
</dbReference>
<dbReference type="PANTHER" id="PTHR48083:SF2">
    <property type="entry name" value="MEDIUM-CHAIN SPECIFIC ACYL-COA DEHYDROGENASE, MITOCHONDRIAL"/>
    <property type="match status" value="1"/>
</dbReference>
<dbReference type="GO" id="GO:0004497">
    <property type="term" value="F:monooxygenase activity"/>
    <property type="evidence" value="ECO:0007669"/>
    <property type="project" value="UniProtKB-KW"/>
</dbReference>
<sequence>MELLVENTTLYDEIIEKAKRIGQAAELESVQADKDATISENVANIIREEQINRLLLPKDYGYPQLDWHTYVDMVKTVSYHNLSAGWLSCFFSLHNAWVSYLPKPLRDEVVNQGGFVADVFAPVGKVEKAEGGYYVSGTYNFVSGINYCDWVGVGAFMKFDDSDKPERVGILLKVSDLEIIKNWDSLGLRGSGSNTLIVDKVFVKPEAILRFSKIIECSQPPEKDFDQDYLYYNTPFYPGFYVGFAAMAVGGAERVLAEFEKHTAGRVRFSGVAEKESPTSQRVLAELSLEMEAAQLLLNRYIAMMEEDKGGPYEGAKYKAIRASIIDKCVQIGVKSLLTLGGHALLKGHPVEMFTRDLMAIGTHITSLYEDGIHGYGRHLFGIQTNIQG</sequence>
<dbReference type="InterPro" id="IPR037069">
    <property type="entry name" value="AcylCoA_DH/ox_N_sf"/>
</dbReference>
<dbReference type="InterPro" id="IPR036250">
    <property type="entry name" value="AcylCo_DH-like_C"/>
</dbReference>
<evidence type="ECO:0000313" key="3">
    <source>
        <dbReference type="EMBL" id="KAA9031683.1"/>
    </source>
</evidence>
<dbReference type="PIRSF" id="PIRSF016578">
    <property type="entry name" value="HsaA"/>
    <property type="match status" value="1"/>
</dbReference>
<dbReference type="Gene3D" id="1.20.140.10">
    <property type="entry name" value="Butyryl-CoA Dehydrogenase, subunit A, domain 3"/>
    <property type="match status" value="1"/>
</dbReference>
<dbReference type="GO" id="GO:0005737">
    <property type="term" value="C:cytoplasm"/>
    <property type="evidence" value="ECO:0007669"/>
    <property type="project" value="TreeGrafter"/>
</dbReference>
<dbReference type="GO" id="GO:0003995">
    <property type="term" value="F:acyl-CoA dehydrogenase activity"/>
    <property type="evidence" value="ECO:0007669"/>
    <property type="project" value="TreeGrafter"/>
</dbReference>
<dbReference type="SUPFAM" id="SSF56645">
    <property type="entry name" value="Acyl-CoA dehydrogenase NM domain-like"/>
    <property type="match status" value="1"/>
</dbReference>
<organism evidence="3 4">
    <name type="scientific">Niallia endozanthoxylica</name>
    <dbReference type="NCBI Taxonomy" id="2036016"/>
    <lineage>
        <taxon>Bacteria</taxon>
        <taxon>Bacillati</taxon>
        <taxon>Bacillota</taxon>
        <taxon>Bacilli</taxon>
        <taxon>Bacillales</taxon>
        <taxon>Bacillaceae</taxon>
        <taxon>Niallia</taxon>
    </lineage>
</organism>
<name>A0A5J5I9Q1_9BACI</name>
<reference evidence="3 4" key="1">
    <citation type="submission" date="2019-09" db="EMBL/GenBank/DDBJ databases">
        <title>Whole genome sequences of isolates from the Mars Exploration Rovers.</title>
        <authorList>
            <person name="Seuylemezian A."/>
            <person name="Vaishampayan P."/>
        </authorList>
    </citation>
    <scope>NUCLEOTIDE SEQUENCE [LARGE SCALE GENOMIC DNA]</scope>
    <source>
        <strain evidence="3 4">MER_TA_151</strain>
    </source>
</reference>
<dbReference type="InterPro" id="IPR046373">
    <property type="entry name" value="Acyl-CoA_Oxase/DH_mid-dom_sf"/>
</dbReference>
<dbReference type="GO" id="GO:0050660">
    <property type="term" value="F:flavin adenine dinucleotide binding"/>
    <property type="evidence" value="ECO:0007669"/>
    <property type="project" value="InterPro"/>
</dbReference>
<evidence type="ECO:0000256" key="1">
    <source>
        <dbReference type="ARBA" id="ARBA00023002"/>
    </source>
</evidence>
<dbReference type="Gene3D" id="2.40.110.10">
    <property type="entry name" value="Butyryl-CoA Dehydrogenase, subunit A, domain 2"/>
    <property type="match status" value="1"/>
</dbReference>
<keyword evidence="4" id="KW-1185">Reference proteome</keyword>
<dbReference type="Pfam" id="PF08028">
    <property type="entry name" value="Acyl-CoA_dh_2"/>
    <property type="match status" value="1"/>
</dbReference>
<proteinExistence type="predicted"/>
<dbReference type="OrthoDB" id="1170793at2"/>
<protein>
    <submittedName>
        <fullName evidence="3">Flavin-dependent monooxygenase</fullName>
    </submittedName>
</protein>
<dbReference type="InterPro" id="IPR050741">
    <property type="entry name" value="Acyl-CoA_dehydrogenase"/>
</dbReference>
<keyword evidence="1" id="KW-0560">Oxidoreductase</keyword>
<dbReference type="GO" id="GO:0033539">
    <property type="term" value="P:fatty acid beta-oxidation using acyl-CoA dehydrogenase"/>
    <property type="evidence" value="ECO:0007669"/>
    <property type="project" value="TreeGrafter"/>
</dbReference>
<dbReference type="AlphaFoldDB" id="A0A5J5I9Q1"/>
<dbReference type="Gene3D" id="1.10.540.10">
    <property type="entry name" value="Acyl-CoA dehydrogenase/oxidase, N-terminal domain"/>
    <property type="match status" value="1"/>
</dbReference>
<gene>
    <name evidence="3" type="ORF">F4V44_01165</name>
</gene>
<comment type="caution">
    <text evidence="3">The sequence shown here is derived from an EMBL/GenBank/DDBJ whole genome shotgun (WGS) entry which is preliminary data.</text>
</comment>
<dbReference type="RefSeq" id="WP_150438148.1">
    <property type="nucleotide sequence ID" value="NZ_VYKL01000004.1"/>
</dbReference>
<evidence type="ECO:0000313" key="4">
    <source>
        <dbReference type="Proteomes" id="UP000326671"/>
    </source>
</evidence>
<dbReference type="InterPro" id="IPR009100">
    <property type="entry name" value="AcylCoA_DH/oxidase_NM_dom_sf"/>
</dbReference>
<accession>A0A5J5I9Q1</accession>